<dbReference type="EMBL" id="LUKE01000001">
    <property type="protein sequence ID" value="KYG67180.1"/>
    <property type="molecule type" value="Genomic_DNA"/>
</dbReference>
<dbReference type="AlphaFoldDB" id="A0A150WRW5"/>
<dbReference type="Proteomes" id="UP000075320">
    <property type="component" value="Unassembled WGS sequence"/>
</dbReference>
<dbReference type="PANTHER" id="PTHR35866:SF1">
    <property type="entry name" value="YKGJ FAMILY CYSTEINE CLUSTER PROTEIN"/>
    <property type="match status" value="1"/>
</dbReference>
<evidence type="ECO:0000313" key="1">
    <source>
        <dbReference type="EMBL" id="KYG67180.1"/>
    </source>
</evidence>
<sequence>MEDFKFTGKEWWREGVRFECTGSGKCCTSHGEFGFVYLNLEDRQRFAKYFNLSTSAFTRKYCEKTGGIWHLKEDPKNPDCMFLKNGNRCGTYEARPTQCRTWPFWPEVMNAKSWAKDVKAFCPGVGRGEIIPAERIEKQLREQIESEKGWGK</sequence>
<dbReference type="RefSeq" id="WP_061834756.1">
    <property type="nucleotide sequence ID" value="NZ_LUKE01000001.1"/>
</dbReference>
<comment type="caution">
    <text evidence="1">The sequence shown here is derived from an EMBL/GenBank/DDBJ whole genome shotgun (WGS) entry which is preliminary data.</text>
</comment>
<gene>
    <name evidence="1" type="ORF">AZI86_09225</name>
</gene>
<evidence type="ECO:0000313" key="2">
    <source>
        <dbReference type="Proteomes" id="UP000075320"/>
    </source>
</evidence>
<protein>
    <recommendedName>
        <fullName evidence="3">Zinc/iron-chelating domain-containing protein</fullName>
    </recommendedName>
</protein>
<dbReference type="OrthoDB" id="5292568at2"/>
<name>A0A150WRW5_BDEBC</name>
<dbReference type="Pfam" id="PF03692">
    <property type="entry name" value="CxxCxxCC"/>
    <property type="match status" value="1"/>
</dbReference>
<proteinExistence type="predicted"/>
<accession>A0A150WRW5</accession>
<organism evidence="1 2">
    <name type="scientific">Bdellovibrio bacteriovorus</name>
    <dbReference type="NCBI Taxonomy" id="959"/>
    <lineage>
        <taxon>Bacteria</taxon>
        <taxon>Pseudomonadati</taxon>
        <taxon>Bdellovibrionota</taxon>
        <taxon>Bdellovibrionia</taxon>
        <taxon>Bdellovibrionales</taxon>
        <taxon>Pseudobdellovibrionaceae</taxon>
        <taxon>Bdellovibrio</taxon>
    </lineage>
</organism>
<keyword evidence="2" id="KW-1185">Reference proteome</keyword>
<evidence type="ECO:0008006" key="3">
    <source>
        <dbReference type="Google" id="ProtNLM"/>
    </source>
</evidence>
<reference evidence="1 2" key="1">
    <citation type="submission" date="2016-03" db="EMBL/GenBank/DDBJ databases">
        <authorList>
            <person name="Ploux O."/>
        </authorList>
    </citation>
    <scope>NUCLEOTIDE SEQUENCE [LARGE SCALE GENOMIC DNA]</scope>
    <source>
        <strain evidence="1 2">R0</strain>
    </source>
</reference>
<dbReference type="InterPro" id="IPR005358">
    <property type="entry name" value="Puta_zinc/iron-chelating_dom"/>
</dbReference>
<dbReference type="PANTHER" id="PTHR35866">
    <property type="entry name" value="PUTATIVE-RELATED"/>
    <property type="match status" value="1"/>
</dbReference>